<proteinExistence type="predicted"/>
<accession>A0ABN9BBK0</accession>
<organism evidence="1 2">
    <name type="scientific">Staurois parvus</name>
    <dbReference type="NCBI Taxonomy" id="386267"/>
    <lineage>
        <taxon>Eukaryota</taxon>
        <taxon>Metazoa</taxon>
        <taxon>Chordata</taxon>
        <taxon>Craniata</taxon>
        <taxon>Vertebrata</taxon>
        <taxon>Euteleostomi</taxon>
        <taxon>Amphibia</taxon>
        <taxon>Batrachia</taxon>
        <taxon>Anura</taxon>
        <taxon>Neobatrachia</taxon>
        <taxon>Ranoidea</taxon>
        <taxon>Ranidae</taxon>
        <taxon>Staurois</taxon>
    </lineage>
</organism>
<protein>
    <submittedName>
        <fullName evidence="1">Uncharacterized protein</fullName>
    </submittedName>
</protein>
<reference evidence="1" key="1">
    <citation type="submission" date="2023-05" db="EMBL/GenBank/DDBJ databases">
        <authorList>
            <person name="Stuckert A."/>
        </authorList>
    </citation>
    <scope>NUCLEOTIDE SEQUENCE</scope>
</reference>
<feature type="non-terminal residue" evidence="1">
    <location>
        <position position="42"/>
    </location>
</feature>
<sequence length="42" mass="4515">MQMINPLGCTVSITSMLYCQGRTDHSSTQALPGVSRGPHEIP</sequence>
<dbReference type="EMBL" id="CATNWA010003216">
    <property type="protein sequence ID" value="CAI9544816.1"/>
    <property type="molecule type" value="Genomic_DNA"/>
</dbReference>
<dbReference type="Proteomes" id="UP001162483">
    <property type="component" value="Unassembled WGS sequence"/>
</dbReference>
<comment type="caution">
    <text evidence="1">The sequence shown here is derived from an EMBL/GenBank/DDBJ whole genome shotgun (WGS) entry which is preliminary data.</text>
</comment>
<name>A0ABN9BBK0_9NEOB</name>
<evidence type="ECO:0000313" key="1">
    <source>
        <dbReference type="EMBL" id="CAI9544816.1"/>
    </source>
</evidence>
<gene>
    <name evidence="1" type="ORF">SPARVUS_LOCUS2552563</name>
</gene>
<keyword evidence="2" id="KW-1185">Reference proteome</keyword>
<evidence type="ECO:0000313" key="2">
    <source>
        <dbReference type="Proteomes" id="UP001162483"/>
    </source>
</evidence>